<evidence type="ECO:0000256" key="12">
    <source>
        <dbReference type="SAM" id="MobiDB-lite"/>
    </source>
</evidence>
<evidence type="ECO:0000313" key="16">
    <source>
        <dbReference type="EMBL" id="CAB0032873.1"/>
    </source>
</evidence>
<feature type="region of interest" description="Disordered" evidence="12">
    <location>
        <begin position="172"/>
        <end position="198"/>
    </location>
</feature>
<evidence type="ECO:0000256" key="10">
    <source>
        <dbReference type="ARBA" id="ARBA00022918"/>
    </source>
</evidence>
<gene>
    <name evidence="16" type="ORF">TBRA_LOCUS4797</name>
</gene>
<feature type="compositionally biased region" description="Basic residues" evidence="12">
    <location>
        <begin position="1538"/>
        <end position="1551"/>
    </location>
</feature>
<feature type="compositionally biased region" description="Polar residues" evidence="12">
    <location>
        <begin position="1669"/>
        <end position="1685"/>
    </location>
</feature>
<evidence type="ECO:0000259" key="15">
    <source>
        <dbReference type="PROSITE" id="PS50994"/>
    </source>
</evidence>
<dbReference type="SUPFAM" id="SSF56672">
    <property type="entry name" value="DNA/RNA polymerases"/>
    <property type="match status" value="1"/>
</dbReference>
<reference evidence="16 17" key="1">
    <citation type="submission" date="2020-02" db="EMBL/GenBank/DDBJ databases">
        <authorList>
            <person name="Ferguson B K."/>
        </authorList>
    </citation>
    <scope>NUCLEOTIDE SEQUENCE [LARGE SCALE GENOMIC DNA]</scope>
</reference>
<dbReference type="PROSITE" id="PS50175">
    <property type="entry name" value="ASP_PROT_RETROV"/>
    <property type="match status" value="1"/>
</dbReference>
<dbReference type="GO" id="GO:0003964">
    <property type="term" value="F:RNA-directed DNA polymerase activity"/>
    <property type="evidence" value="ECO:0007669"/>
    <property type="project" value="UniProtKB-KW"/>
</dbReference>
<dbReference type="CDD" id="cd01647">
    <property type="entry name" value="RT_LTR"/>
    <property type="match status" value="1"/>
</dbReference>
<evidence type="ECO:0000259" key="14">
    <source>
        <dbReference type="PROSITE" id="PS50878"/>
    </source>
</evidence>
<evidence type="ECO:0000256" key="2">
    <source>
        <dbReference type="ARBA" id="ARBA00022679"/>
    </source>
</evidence>
<keyword evidence="11" id="KW-0511">Multifunctional enzyme</keyword>
<dbReference type="Gene3D" id="3.30.420.10">
    <property type="entry name" value="Ribonuclease H-like superfamily/Ribonuclease H"/>
    <property type="match status" value="1"/>
</dbReference>
<dbReference type="InterPro" id="IPR036397">
    <property type="entry name" value="RNaseH_sf"/>
</dbReference>
<dbReference type="PROSITE" id="PS00141">
    <property type="entry name" value="ASP_PROTEASE"/>
    <property type="match status" value="1"/>
</dbReference>
<evidence type="ECO:0000313" key="17">
    <source>
        <dbReference type="Proteomes" id="UP000479190"/>
    </source>
</evidence>
<organism evidence="16 17">
    <name type="scientific">Trichogramma brassicae</name>
    <dbReference type="NCBI Taxonomy" id="86971"/>
    <lineage>
        <taxon>Eukaryota</taxon>
        <taxon>Metazoa</taxon>
        <taxon>Ecdysozoa</taxon>
        <taxon>Arthropoda</taxon>
        <taxon>Hexapoda</taxon>
        <taxon>Insecta</taxon>
        <taxon>Pterygota</taxon>
        <taxon>Neoptera</taxon>
        <taxon>Endopterygota</taxon>
        <taxon>Hymenoptera</taxon>
        <taxon>Apocrita</taxon>
        <taxon>Proctotrupomorpha</taxon>
        <taxon>Chalcidoidea</taxon>
        <taxon>Trichogrammatidae</taxon>
        <taxon>Trichogramma</taxon>
    </lineage>
</organism>
<name>A0A6H5IB28_9HYME</name>
<dbReference type="GO" id="GO:0004519">
    <property type="term" value="F:endonuclease activity"/>
    <property type="evidence" value="ECO:0007669"/>
    <property type="project" value="UniProtKB-KW"/>
</dbReference>
<feature type="domain" description="Peptidase A2" evidence="13">
    <location>
        <begin position="476"/>
        <end position="548"/>
    </location>
</feature>
<dbReference type="Gene3D" id="1.10.340.70">
    <property type="match status" value="1"/>
</dbReference>
<dbReference type="Gene3D" id="3.10.10.10">
    <property type="entry name" value="HIV Type 1 Reverse Transcriptase, subunit A, domain 1"/>
    <property type="match status" value="1"/>
</dbReference>
<dbReference type="Pfam" id="PF17921">
    <property type="entry name" value="Integrase_H2C2"/>
    <property type="match status" value="1"/>
</dbReference>
<dbReference type="PROSITE" id="PS50994">
    <property type="entry name" value="INTEGRASE"/>
    <property type="match status" value="1"/>
</dbReference>
<dbReference type="InterPro" id="IPR041577">
    <property type="entry name" value="RT_RNaseH_2"/>
</dbReference>
<dbReference type="GO" id="GO:0006508">
    <property type="term" value="P:proteolysis"/>
    <property type="evidence" value="ECO:0007669"/>
    <property type="project" value="InterPro"/>
</dbReference>
<feature type="compositionally biased region" description="Polar residues" evidence="12">
    <location>
        <begin position="172"/>
        <end position="195"/>
    </location>
</feature>
<dbReference type="InterPro" id="IPR012337">
    <property type="entry name" value="RNaseH-like_sf"/>
</dbReference>
<dbReference type="InterPro" id="IPR041588">
    <property type="entry name" value="Integrase_H2C2"/>
</dbReference>
<dbReference type="EC" id="2.7.7.49" evidence="1"/>
<dbReference type="GO" id="GO:0042575">
    <property type="term" value="C:DNA polymerase complex"/>
    <property type="evidence" value="ECO:0007669"/>
    <property type="project" value="UniProtKB-ARBA"/>
</dbReference>
<dbReference type="InterPro" id="IPR021109">
    <property type="entry name" value="Peptidase_aspartic_dom_sf"/>
</dbReference>
<dbReference type="GO" id="GO:0015074">
    <property type="term" value="P:DNA integration"/>
    <property type="evidence" value="ECO:0007669"/>
    <property type="project" value="UniProtKB-KW"/>
</dbReference>
<dbReference type="FunFam" id="3.30.420.10:FF:000032">
    <property type="entry name" value="Retrovirus-related Pol polyprotein from transposon 297-like Protein"/>
    <property type="match status" value="1"/>
</dbReference>
<proteinExistence type="predicted"/>
<dbReference type="PANTHER" id="PTHR37984:SF5">
    <property type="entry name" value="PROTEIN NYNRIN-LIKE"/>
    <property type="match status" value="1"/>
</dbReference>
<feature type="compositionally biased region" description="Basic and acidic residues" evidence="12">
    <location>
        <begin position="1"/>
        <end position="13"/>
    </location>
</feature>
<keyword evidence="8" id="KW-0694">RNA-binding</keyword>
<dbReference type="OrthoDB" id="7695055at2759"/>
<evidence type="ECO:0000256" key="7">
    <source>
        <dbReference type="ARBA" id="ARBA00022842"/>
    </source>
</evidence>
<dbReference type="Gene3D" id="3.30.70.270">
    <property type="match status" value="2"/>
</dbReference>
<dbReference type="InterPro" id="IPR050951">
    <property type="entry name" value="Retrovirus_Pol_polyprotein"/>
</dbReference>
<keyword evidence="7" id="KW-0460">Magnesium</keyword>
<feature type="domain" description="Reverse transcriptase" evidence="14">
    <location>
        <begin position="651"/>
        <end position="829"/>
    </location>
</feature>
<dbReference type="Pfam" id="PF00078">
    <property type="entry name" value="RVT_1"/>
    <property type="match status" value="1"/>
</dbReference>
<keyword evidence="4" id="KW-0540">Nuclease</keyword>
<dbReference type="InterPro" id="IPR001584">
    <property type="entry name" value="Integrase_cat-core"/>
</dbReference>
<evidence type="ECO:0000256" key="4">
    <source>
        <dbReference type="ARBA" id="ARBA00022722"/>
    </source>
</evidence>
<evidence type="ECO:0000256" key="3">
    <source>
        <dbReference type="ARBA" id="ARBA00022695"/>
    </source>
</evidence>
<keyword evidence="5" id="KW-0255">Endonuclease</keyword>
<evidence type="ECO:0000256" key="11">
    <source>
        <dbReference type="ARBA" id="ARBA00023268"/>
    </source>
</evidence>
<feature type="domain" description="Integrase catalytic" evidence="15">
    <location>
        <begin position="1198"/>
        <end position="1368"/>
    </location>
</feature>
<feature type="region of interest" description="Disordered" evidence="12">
    <location>
        <begin position="1666"/>
        <end position="1685"/>
    </location>
</feature>
<keyword evidence="10" id="KW-0695">RNA-directed DNA polymerase</keyword>
<sequence length="1685" mass="188975">MSDDGKDSEKNDDLLGFSNVTDDGGDGPSRATLERFRLYEKAIINLQTQINEQQKIIAELCEVKLNDDTPTSSAPTTSSQQAPSTSNSDTIATSSQLSSGTQTSTSSPAYKFSFGSSFPAHDVKPPPMNPQAFIFTPKPLQFTGNQDTMQFSGSQGTLQQPFGAHANISSPVAPQPQDSAAGQVSTGTPTFNVDRNNNNNNNSTYWAKHVLTIMPTFWQHDPKLWFDMLDSEFTSCRISEDNVKYHILLKSLGNSICVTLSSILHSLPDKEKYSKLKDYLIKKYSKTLQQKIDTLMKECNLGSKKPSELFAEMVALGQGHVPESTTLLLWYRLLPNELAIQLDDAITSLNASSAVEKADRIHQRLKLLDQPMISAVSNTSHAEDSVVERVTSRVIAALSNKPDTRPSRSSSKEKKSPRSRSKSRANFGKKKDLCYYHFRFDDAAKKCASPEILEASIASLGQNSKRLFVRDRSSGLLFLIDTGAEVSVLPVGKSNTEAPSSLVLHAANHSIIHTYGCRETHLNFGFRRTTAWSFIIADIPYPIIGADAISYYGWLPDLKNKQLIDGQTKLAIKGHLAPAAITGISLIDPQHPFADLLAQYSVLFNTQSSTTARASGVEHHLITIGDPIAQRARRLNAEKLSAARKQFAIWCENGTCRPSDSPWASPIHIVPKKTPGEFRVCGDFRKLNAVTQPNKYPVPNLHDFTSILNGSCIYSTLDLYQAFNQIPMAKEDIPKTAVISPLGLFEFLYMPYGLRNASQTFQRYVNQALGDLPFIFVYIDDVLIASNSRQQHESHLKIVLDRLKNHNLRLNYSKCVFGQEKVVFLSHTVSAQGFTPLPDKVEEIVNFPQPRNIDELRRYLGLINFYRAFIKHAAEILAPLNQLIVGAKKKDKTPILWSDEANTALEVSKKALADTTLLAYPKENAELRLVTDASTIAAGAVLEQKTDAGWQALGFYSKKFTSGQKKYAPYDLELTAIFLGIKHFHHELEGREFAVYCDHKPLQYAFTQAPEHAPVVRQRQLAYISQYTTSIKYLPGAENPVADALSRICYEKESGLQETSTAAVSNSSVDAFALPTAFSLEELSEEQGKDDQLPIILADKKMPLPLQKGMWPINERLVPIYYNTEGDLIRPYVPVAMRSKVIDLFHKYAHPGPKSTAKLIKRKYVWPRMSQDIGAFVKNCLHCQQNKISRHTKLIPALFPIPDDRFAHVHIDIVTLQESEGFTYALTMIDRFSRWPEAVPMADMQATTVARAFLDTWVARYGAPETITSDQGKQFEGELFNELCKLLGTNRVRTTPFHPESNGIIERWHRDFKTALMCFEHHVAWTKALPLVMLGLRTRIRSDIDASPAEVLYGSTLRLPGEFFSDKSTEPDRHYFTAEVRAFLKSIRPVTTTSHNVSKPFVHKNLADCSHVFVRANPIKRALESPYVGPFKVDHRPSKYFYVVRIINKAGREELKTVSTSRLQPAFGTFRDIDQFIPEVPQPVAQCHDEAQLTDDFDVVKAPDIPFELQARPKPNRNKKNLQKSANKQSSSQPITKKSTKSQQKSKKKVKFNVEHSESMRSTMSSVVSTKNHVASEARSCICAWRPGCKNYNSLRFDMQWSVCEEAPRSYLRNQNSCRSTIKDQAQYLCDAYIAKILSNKNSKILQDYIKLNKCTTIFTRSKTKHSDSLGNAHTPNKNGSVQKK</sequence>
<evidence type="ECO:0000256" key="9">
    <source>
        <dbReference type="ARBA" id="ARBA00022908"/>
    </source>
</evidence>
<dbReference type="Proteomes" id="UP000479190">
    <property type="component" value="Unassembled WGS sequence"/>
</dbReference>
<dbReference type="InterPro" id="IPR000477">
    <property type="entry name" value="RT_dom"/>
</dbReference>
<dbReference type="InterPro" id="IPR043502">
    <property type="entry name" value="DNA/RNA_pol_sf"/>
</dbReference>
<feature type="compositionally biased region" description="Basic and acidic residues" evidence="12">
    <location>
        <begin position="402"/>
        <end position="416"/>
    </location>
</feature>
<feature type="region of interest" description="Disordered" evidence="12">
    <location>
        <begin position="398"/>
        <end position="425"/>
    </location>
</feature>
<feature type="region of interest" description="Disordered" evidence="12">
    <location>
        <begin position="68"/>
        <end position="106"/>
    </location>
</feature>
<dbReference type="Pfam" id="PF23055">
    <property type="entry name" value="DUF7041"/>
    <property type="match status" value="1"/>
</dbReference>
<keyword evidence="3" id="KW-0548">Nucleotidyltransferase</keyword>
<dbReference type="InterPro" id="IPR055469">
    <property type="entry name" value="DUF7041"/>
</dbReference>
<evidence type="ECO:0000256" key="8">
    <source>
        <dbReference type="ARBA" id="ARBA00022884"/>
    </source>
</evidence>
<dbReference type="CDD" id="cd09274">
    <property type="entry name" value="RNase_HI_RT_Ty3"/>
    <property type="match status" value="1"/>
</dbReference>
<dbReference type="InterPro" id="IPR001995">
    <property type="entry name" value="Peptidase_A2_cat"/>
</dbReference>
<keyword evidence="17" id="KW-1185">Reference proteome</keyword>
<dbReference type="GO" id="GO:0004190">
    <property type="term" value="F:aspartic-type endopeptidase activity"/>
    <property type="evidence" value="ECO:0007669"/>
    <property type="project" value="InterPro"/>
</dbReference>
<keyword evidence="6" id="KW-0378">Hydrolase</keyword>
<protein>
    <recommendedName>
        <fullName evidence="1">RNA-directed DNA polymerase</fullName>
        <ecNumber evidence="1">2.7.7.49</ecNumber>
    </recommendedName>
</protein>
<evidence type="ECO:0000256" key="1">
    <source>
        <dbReference type="ARBA" id="ARBA00012493"/>
    </source>
</evidence>
<feature type="compositionally biased region" description="Low complexity" evidence="12">
    <location>
        <begin position="1528"/>
        <end position="1537"/>
    </location>
</feature>
<dbReference type="SUPFAM" id="SSF50630">
    <property type="entry name" value="Acid proteases"/>
    <property type="match status" value="1"/>
</dbReference>
<dbReference type="FunFam" id="3.30.70.270:FF:000020">
    <property type="entry name" value="Transposon Tf2-6 polyprotein-like Protein"/>
    <property type="match status" value="1"/>
</dbReference>
<evidence type="ECO:0000256" key="5">
    <source>
        <dbReference type="ARBA" id="ARBA00022759"/>
    </source>
</evidence>
<dbReference type="InterPro" id="IPR043128">
    <property type="entry name" value="Rev_trsase/Diguanyl_cyclase"/>
</dbReference>
<keyword evidence="9" id="KW-0229">DNA integration</keyword>
<dbReference type="EMBL" id="CADCXV010000692">
    <property type="protein sequence ID" value="CAB0032873.1"/>
    <property type="molecule type" value="Genomic_DNA"/>
</dbReference>
<feature type="region of interest" description="Disordered" evidence="12">
    <location>
        <begin position="1"/>
        <end position="30"/>
    </location>
</feature>
<accession>A0A6H5IB28</accession>
<feature type="region of interest" description="Disordered" evidence="12">
    <location>
        <begin position="1510"/>
        <end position="1566"/>
    </location>
</feature>
<dbReference type="Pfam" id="PF00665">
    <property type="entry name" value="rve"/>
    <property type="match status" value="1"/>
</dbReference>
<keyword evidence="2" id="KW-0808">Transferase</keyword>
<dbReference type="Pfam" id="PF17919">
    <property type="entry name" value="RT_RNaseH_2"/>
    <property type="match status" value="1"/>
</dbReference>
<dbReference type="SUPFAM" id="SSF53098">
    <property type="entry name" value="Ribonuclease H-like"/>
    <property type="match status" value="1"/>
</dbReference>
<dbReference type="PROSITE" id="PS50878">
    <property type="entry name" value="RT_POL"/>
    <property type="match status" value="1"/>
</dbReference>
<evidence type="ECO:0000259" key="13">
    <source>
        <dbReference type="PROSITE" id="PS50175"/>
    </source>
</evidence>
<dbReference type="PANTHER" id="PTHR37984">
    <property type="entry name" value="PROTEIN CBG26694"/>
    <property type="match status" value="1"/>
</dbReference>
<dbReference type="InterPro" id="IPR001969">
    <property type="entry name" value="Aspartic_peptidase_AS"/>
</dbReference>
<dbReference type="GO" id="GO:0003723">
    <property type="term" value="F:RNA binding"/>
    <property type="evidence" value="ECO:0007669"/>
    <property type="project" value="UniProtKB-KW"/>
</dbReference>
<evidence type="ECO:0000256" key="6">
    <source>
        <dbReference type="ARBA" id="ARBA00022801"/>
    </source>
</evidence>